<evidence type="ECO:0000256" key="3">
    <source>
        <dbReference type="PROSITE-ProRule" id="PRU10141"/>
    </source>
</evidence>
<evidence type="ECO:0000313" key="6">
    <source>
        <dbReference type="EMBL" id="KAK8840985.1"/>
    </source>
</evidence>
<name>A0ABR2H439_9EUKA</name>
<dbReference type="Pfam" id="PF03133">
    <property type="entry name" value="TTL"/>
    <property type="match status" value="1"/>
</dbReference>
<dbReference type="SMART" id="SM00671">
    <property type="entry name" value="SEL1"/>
    <property type="match status" value="6"/>
</dbReference>
<gene>
    <name evidence="6" type="ORF">M9Y10_027821</name>
</gene>
<dbReference type="Pfam" id="PF00069">
    <property type="entry name" value="Pkinase"/>
    <property type="match status" value="1"/>
</dbReference>
<proteinExistence type="predicted"/>
<dbReference type="PROSITE" id="PS50011">
    <property type="entry name" value="PROTEIN_KINASE_DOM"/>
    <property type="match status" value="1"/>
</dbReference>
<dbReference type="SMART" id="SM00220">
    <property type="entry name" value="S_TKc"/>
    <property type="match status" value="1"/>
</dbReference>
<dbReference type="PROSITE" id="PS00108">
    <property type="entry name" value="PROTEIN_KINASE_ST"/>
    <property type="match status" value="1"/>
</dbReference>
<dbReference type="EMBL" id="JAPFFF010000043">
    <property type="protein sequence ID" value="KAK8840985.1"/>
    <property type="molecule type" value="Genomic_DNA"/>
</dbReference>
<sequence>MDNKIPQVDLSEYEDIDIIGEGTYANVYLVKHKGTGKLFAAKETKKIYDSENNQEFYKELASYSKVKGPSILKLYGYSFTNFQGYNFPVLIIEYMENSSLDKYFKEERPPTQLNSKQKYIILLGIALGMKTLHKQSIIHRDLKPGNILLDSNFYPYIGDFGISFISDISASQILMNSQVGTPLYQAPEILSDEPYTNKVDVFSFSLIAYQLITNQAPFATNTTPFRLLTDIRDGKRPDTTIIEDDQIRIFLENLWSRNPISRPSFDVIVEEILTDRYLEYFGISNDEVDSYLDLFSESIKERFSKSSILRKLLEKAKNGDANSMFNLAVLYDQGDVDLKIDVDKKKASEFYRQACENGSSDAMLFYGRKLKNGDGFDTDKKEAARIYKMFADNGNNKAMNNYGLMLFYGDGITQNKKTAAVYLKKSADLGNPKAMYKYGDMLFKGDGVPCDKELAAVYFKLAADHGNADAMLMYVELRESEAPVYYEKFASRGFVPAMYNLGLLYLLGRGVQKNMKKAAHWLRIAADHGETDAMLNYGMMLFNGDGIKADKWEGRNYVMTAAEKGNKKAENIYNEKIKNLEDKLIDQSDSNDESDDHFTSPDLTQFSLAFRCLKSQILLDVAKFLHIKIMPKGDQENASIIWYDGLFSQAKYKKYPPYKHVNKIPGILHICYKSNLFKSLAGMSTKNPLEFQNIYPQTFILPEQIDKLRYYSHRPNNKSKMWVLKKDVQSKKGITLVKNLDDLEDIDKCTIQPFISPYLIDGHKFDIRVFVLITNLRPFTLFIYRDCFAYFCSSPFANPTLENRDSYVFKKTPSPGSTFKSIRSARSILRDISSRNKSIWKEIQRISALCVLSIYKQLREKAKEACQTNDKTYNIGIRSKIDPMHRFFNLLGIDFLIDSNKNPLLIGINDNPGMRAINDYDQHSKFDLIKSEMEFISAIINDPKAEVRSWKKILPSKDISIQNITQNIMNEFGDPGSPLRKSRRRPSIQRISNDD</sequence>
<dbReference type="Pfam" id="PF08238">
    <property type="entry name" value="Sel1"/>
    <property type="match status" value="6"/>
</dbReference>
<dbReference type="Proteomes" id="UP001470230">
    <property type="component" value="Unassembled WGS sequence"/>
</dbReference>
<feature type="region of interest" description="Disordered" evidence="4">
    <location>
        <begin position="970"/>
        <end position="995"/>
    </location>
</feature>
<dbReference type="PROSITE" id="PS51221">
    <property type="entry name" value="TTL"/>
    <property type="match status" value="1"/>
</dbReference>
<protein>
    <submittedName>
        <fullName evidence="6">Positive regulation of cilium movement</fullName>
    </submittedName>
</protein>
<feature type="domain" description="Protein kinase" evidence="5">
    <location>
        <begin position="13"/>
        <end position="278"/>
    </location>
</feature>
<dbReference type="InterPro" id="IPR017441">
    <property type="entry name" value="Protein_kinase_ATP_BS"/>
</dbReference>
<dbReference type="SUPFAM" id="SSF56059">
    <property type="entry name" value="Glutathione synthetase ATP-binding domain-like"/>
    <property type="match status" value="1"/>
</dbReference>
<dbReference type="PROSITE" id="PS00107">
    <property type="entry name" value="PROTEIN_KINASE_ATP"/>
    <property type="match status" value="1"/>
</dbReference>
<accession>A0ABR2H439</accession>
<evidence type="ECO:0000256" key="2">
    <source>
        <dbReference type="ARBA" id="ARBA00022840"/>
    </source>
</evidence>
<keyword evidence="2 3" id="KW-0067">ATP-binding</keyword>
<dbReference type="InterPro" id="IPR004344">
    <property type="entry name" value="TTL/TTLL_fam"/>
</dbReference>
<dbReference type="InterPro" id="IPR011009">
    <property type="entry name" value="Kinase-like_dom_sf"/>
</dbReference>
<keyword evidence="7" id="KW-1185">Reference proteome</keyword>
<dbReference type="InterPro" id="IPR008271">
    <property type="entry name" value="Ser/Thr_kinase_AS"/>
</dbReference>
<evidence type="ECO:0000313" key="7">
    <source>
        <dbReference type="Proteomes" id="UP001470230"/>
    </source>
</evidence>
<feature type="binding site" evidence="3">
    <location>
        <position position="42"/>
    </location>
    <ligand>
        <name>ATP</name>
        <dbReference type="ChEBI" id="CHEBI:30616"/>
    </ligand>
</feature>
<evidence type="ECO:0000259" key="5">
    <source>
        <dbReference type="PROSITE" id="PS50011"/>
    </source>
</evidence>
<organism evidence="6 7">
    <name type="scientific">Tritrichomonas musculus</name>
    <dbReference type="NCBI Taxonomy" id="1915356"/>
    <lineage>
        <taxon>Eukaryota</taxon>
        <taxon>Metamonada</taxon>
        <taxon>Parabasalia</taxon>
        <taxon>Tritrichomonadida</taxon>
        <taxon>Tritrichomonadidae</taxon>
        <taxon>Tritrichomonas</taxon>
    </lineage>
</organism>
<evidence type="ECO:0000256" key="1">
    <source>
        <dbReference type="ARBA" id="ARBA00022741"/>
    </source>
</evidence>
<comment type="caution">
    <text evidence="6">The sequence shown here is derived from an EMBL/GenBank/DDBJ whole genome shotgun (WGS) entry which is preliminary data.</text>
</comment>
<dbReference type="InterPro" id="IPR011990">
    <property type="entry name" value="TPR-like_helical_dom_sf"/>
</dbReference>
<dbReference type="InterPro" id="IPR045269">
    <property type="entry name" value="Atg1-like"/>
</dbReference>
<dbReference type="Gene3D" id="1.10.510.10">
    <property type="entry name" value="Transferase(Phosphotransferase) domain 1"/>
    <property type="match status" value="1"/>
</dbReference>
<dbReference type="SUPFAM" id="SSF56112">
    <property type="entry name" value="Protein kinase-like (PK-like)"/>
    <property type="match status" value="1"/>
</dbReference>
<dbReference type="InterPro" id="IPR000719">
    <property type="entry name" value="Prot_kinase_dom"/>
</dbReference>
<keyword evidence="1 3" id="KW-0547">Nucleotide-binding</keyword>
<reference evidence="6 7" key="1">
    <citation type="submission" date="2024-04" db="EMBL/GenBank/DDBJ databases">
        <title>Tritrichomonas musculus Genome.</title>
        <authorList>
            <person name="Alves-Ferreira E."/>
            <person name="Grigg M."/>
            <person name="Lorenzi H."/>
            <person name="Galac M."/>
        </authorList>
    </citation>
    <scope>NUCLEOTIDE SEQUENCE [LARGE SCALE GENOMIC DNA]</scope>
    <source>
        <strain evidence="6 7">EAF2021</strain>
    </source>
</reference>
<dbReference type="Gene3D" id="1.25.40.10">
    <property type="entry name" value="Tetratricopeptide repeat domain"/>
    <property type="match status" value="2"/>
</dbReference>
<dbReference type="Gene3D" id="3.30.470.20">
    <property type="entry name" value="ATP-grasp fold, B domain"/>
    <property type="match status" value="1"/>
</dbReference>
<dbReference type="SUPFAM" id="SSF81901">
    <property type="entry name" value="HCP-like"/>
    <property type="match status" value="2"/>
</dbReference>
<evidence type="ECO:0000256" key="4">
    <source>
        <dbReference type="SAM" id="MobiDB-lite"/>
    </source>
</evidence>
<dbReference type="PANTHER" id="PTHR24348">
    <property type="entry name" value="SERINE/THREONINE-PROTEIN KINASE UNC-51-RELATED"/>
    <property type="match status" value="1"/>
</dbReference>
<dbReference type="InterPro" id="IPR006597">
    <property type="entry name" value="Sel1-like"/>
</dbReference>